<dbReference type="InterPro" id="IPR041677">
    <property type="entry name" value="DNA2/NAM7_AAA_11"/>
</dbReference>
<dbReference type="OrthoDB" id="9757917at2"/>
<dbReference type="GO" id="GO:0005524">
    <property type="term" value="F:ATP binding"/>
    <property type="evidence" value="ECO:0007669"/>
    <property type="project" value="UniProtKB-KW"/>
</dbReference>
<reference evidence="8 9" key="1">
    <citation type="submission" date="2019-08" db="EMBL/GenBank/DDBJ databases">
        <title>Agrococcus lahaulensis sp. nov., isolated from a cold desert of the Indian Himalayas.</title>
        <authorList>
            <person name="Qu J.H."/>
        </authorList>
    </citation>
    <scope>NUCLEOTIDE SEQUENCE [LARGE SCALE GENOMIC DNA]</scope>
    <source>
        <strain evidence="8 9">NS18</strain>
    </source>
</reference>
<evidence type="ECO:0000256" key="5">
    <source>
        <dbReference type="ARBA" id="ARBA00022840"/>
    </source>
</evidence>
<name>A0A5M8QIW3_9MICO</name>
<organism evidence="8 9">
    <name type="scientific">Agrococcus sediminis</name>
    <dbReference type="NCBI Taxonomy" id="2599924"/>
    <lineage>
        <taxon>Bacteria</taxon>
        <taxon>Bacillati</taxon>
        <taxon>Actinomycetota</taxon>
        <taxon>Actinomycetes</taxon>
        <taxon>Micrococcales</taxon>
        <taxon>Microbacteriaceae</taxon>
        <taxon>Agrococcus</taxon>
    </lineage>
</organism>
<feature type="domain" description="DNA2/NAM7 helicase helicase" evidence="6">
    <location>
        <begin position="816"/>
        <end position="879"/>
    </location>
</feature>
<dbReference type="PANTHER" id="PTHR43788:SF8">
    <property type="entry name" value="DNA-BINDING PROTEIN SMUBP-2"/>
    <property type="match status" value="1"/>
</dbReference>
<evidence type="ECO:0000256" key="3">
    <source>
        <dbReference type="ARBA" id="ARBA00022801"/>
    </source>
</evidence>
<proteinExistence type="inferred from homology"/>
<dbReference type="RefSeq" id="WP_146354337.1">
    <property type="nucleotide sequence ID" value="NZ_VOIR01000011.1"/>
</dbReference>
<evidence type="ECO:0000313" key="8">
    <source>
        <dbReference type="EMBL" id="KAA6435959.1"/>
    </source>
</evidence>
<dbReference type="Gene3D" id="3.40.50.300">
    <property type="entry name" value="P-loop containing nucleotide triphosphate hydrolases"/>
    <property type="match status" value="3"/>
</dbReference>
<evidence type="ECO:0000256" key="1">
    <source>
        <dbReference type="ARBA" id="ARBA00007913"/>
    </source>
</evidence>
<keyword evidence="2" id="KW-0547">Nucleotide-binding</keyword>
<dbReference type="Pfam" id="PF13195">
    <property type="entry name" value="DUF4011"/>
    <property type="match status" value="1"/>
</dbReference>
<dbReference type="GO" id="GO:0016787">
    <property type="term" value="F:hydrolase activity"/>
    <property type="evidence" value="ECO:0007669"/>
    <property type="project" value="UniProtKB-KW"/>
</dbReference>
<dbReference type="InterPro" id="IPR050534">
    <property type="entry name" value="Coronavir_polyprotein_1ab"/>
</dbReference>
<comment type="caution">
    <text evidence="8">The sequence shown here is derived from an EMBL/GenBank/DDBJ whole genome shotgun (WGS) entry which is preliminary data.</text>
</comment>
<comment type="similarity">
    <text evidence="1">Belongs to the DNA2/NAM7 helicase family.</text>
</comment>
<keyword evidence="5" id="KW-0067">ATP-binding</keyword>
<dbReference type="InterPro" id="IPR027417">
    <property type="entry name" value="P-loop_NTPase"/>
</dbReference>
<accession>A0A5M8QIW3</accession>
<dbReference type="Proteomes" id="UP000323221">
    <property type="component" value="Unassembled WGS sequence"/>
</dbReference>
<dbReference type="InterPro" id="IPR025103">
    <property type="entry name" value="DUF4011"/>
</dbReference>
<keyword evidence="9" id="KW-1185">Reference proteome</keyword>
<dbReference type="PANTHER" id="PTHR43788">
    <property type="entry name" value="DNA2/NAM7 HELICASE FAMILY MEMBER"/>
    <property type="match status" value="1"/>
</dbReference>
<sequence length="2092" mass="228874">MLEELLRAVDELVIERISSAMPEGGDAIAPEHWPILLHPDMAVLEAERFRRSSSLLSAAARICGVDARQIVPPLDRLLSALPLSTESARRAELDIQLLADSFEIVLDIGSEVPEGEAQPQSATVEVRVDGELTFARAISGWPLIDMVRVDAGGLDLRESALSIEIIAAGGSVSQPWRRAISLAPGESEQLLEVDVLLDPALALQVTTAQRATVRASVVDASGTDLVVGTANTVLHGPHQWARQRPTAISSAMLAAHVQPHAKGVQELLPAVDARLKERTGNGGFDLYQNDDPARVDATAYAAFEVIAGLGLTYADPPAAWGEFQLIRTPDEAVSSRFGTCMDTTVLVASLLEAIGINSMMILMPGHINLAYWRKDPTDVDAPFARQTVTSGPDAAATVESRLRRVETTALTGEGTAEQKVRRALTAPPAAESFEALEVSDVIDVRAARHAGVRPLPARVVAPDGSVQIIEFAGDLFSATNPAPVEFVGAHQRPRSAKPPRIESWKSALLDLSLRNKLLNYPVRQRVRLMVSPGHLHDLEDALNADAIVTIAASLPLDPATYARYERRRELGDREAAEAFIHEQRGAVFEARRTCELEFGDRVRRETASGIRIVERFARPEPERFAKTLRKMMNDAAQIERETGTHNLYLAFGLLHWENKKGQKLQAPLILVPVRIRPSNKAGSAFKVQIDQSGASTPNFALHEKLKVELGITVPALVDPPTDKSGIDLAATFAAVRETLARADKHFEIEEVASLGLFQFGTFRLWKDLDENWEHFQRSPLVKHMIENPSKPFEDPVPPPPEVDLDDLAAQSPLPPDASQLEAVAAAVHGSTFVLEGPPGTGKSQTITNLMAHAMTSGKRVLFVAEKAEALEVVAKRMRDSGLSDLMLNLHHDAATPASVRAQLLAALDTSPGFDAAGMDAQRSTIDSSQSRLQRYAKQVHEPNNAGLSLHTARDGALAGALAGHHALQLPPSVVERTGEDLAAVRASLRAAVAPLLDAAPRPGHPWSFIDRGPSRPAEIRDAAVALDRAVLDAQREAPALLAATAAEAMQVVVDAARGPVFDPNLVARWAEGAPDDYLAAVRTTLDAINADTGVWRQTHRGALAAVDERWFEEAEAADRGNPFTRGRRRREVLSRVADQQLQGDALAPGHLKATAESLRGSVHRLRAFREALRGLPLPGLQNANPFEDADRLLVESAVSWLRFQLELVRRARQGDAMAHAALEAGATSRLPVWGALASRLQETWRALESVLGEKPQLGSAPLQGWRDLRLASGAPIVSGDDSWTELVRALEPLRLLGFDDLRARLMHGEARDPEELESSWQQALHELSVAERQRATRLDDFDRAAHERAITRFVESTMQLRRMLPERIPTAVVEHRTFDSSTRSGRIGELRRVLAQQRRGATVREIMLQFSDLITQLTPCVLASPDGAARFLPPERDLFDIVVFDEASQIKVSHAIGALGRAKSAVIAGDTMQMPPSSGFGGAAVIDDAAAAEDEIPLLDEASILAEAVKSQVEQRWLARHYRSQDESLIAFSIEKYYPSKLTSFPAPQAESPLGLSFRRVDGEFVRTRGRQGYRTNPAEAAAIVEEVEQRHRAAADERAIPDIGVITLNMEQRKHIEALLQESQVPTVAAMMQDPDDMRLWVRNLESVQGMESDIVLFSIAFSKSNGAVPLNFGPTNQDGGHKRLNVAVTRAKQQTIVFCSFEPEELQAERSSSKGLQHLKEYLLRAKHGVTEDDERILRRRVQDRHRDEIAVALAGRGLIVHTDRGLSDFRIEITLAHRDAPERELVAVLLDGPAWLARRTVGDRDGLPISVLRSARGWPSVERVWLPEWLTARESVLDRLERALDAAHRGETIGATPDDEPAPPSATQARTHEAVFERPEGGTVRSASSARTTATSRSADLLARHTVVYRSVGIERHSWPEDFDRMSDHALGGFVAANTPTLLDTEGPMLRARLARVFAESFGFDRLTARIERRIVGLVPKEYIRTASPDFFWPLGVDPERYLTVRRNTETASRPLEHIPLEEIANAMALAAAAGGGGTPEALARDALEMFDLKRMTQKVQARLEGAYAVGIESGRLKERDGNVHAGKH</sequence>
<evidence type="ECO:0000256" key="2">
    <source>
        <dbReference type="ARBA" id="ARBA00022741"/>
    </source>
</evidence>
<dbReference type="EMBL" id="VOIR01000011">
    <property type="protein sequence ID" value="KAA6435959.1"/>
    <property type="molecule type" value="Genomic_DNA"/>
</dbReference>
<dbReference type="InterPro" id="IPR047187">
    <property type="entry name" value="SF1_C_Upf1"/>
</dbReference>
<dbReference type="Pfam" id="PF13087">
    <property type="entry name" value="AAA_12"/>
    <property type="match status" value="1"/>
</dbReference>
<feature type="domain" description="DNA2/NAM7 helicase-like C-terminal" evidence="7">
    <location>
        <begin position="1503"/>
        <end position="1702"/>
    </location>
</feature>
<gene>
    <name evidence="8" type="ORF">FQ330_00550</name>
</gene>
<dbReference type="GO" id="GO:0043139">
    <property type="term" value="F:5'-3' DNA helicase activity"/>
    <property type="evidence" value="ECO:0007669"/>
    <property type="project" value="TreeGrafter"/>
</dbReference>
<dbReference type="CDD" id="cd18808">
    <property type="entry name" value="SF1_C_Upf1"/>
    <property type="match status" value="1"/>
</dbReference>
<keyword evidence="3" id="KW-0378">Hydrolase</keyword>
<dbReference type="Gene3D" id="3.10.620.30">
    <property type="match status" value="1"/>
</dbReference>
<dbReference type="InterPro" id="IPR041679">
    <property type="entry name" value="DNA2/NAM7-like_C"/>
</dbReference>
<evidence type="ECO:0000259" key="6">
    <source>
        <dbReference type="Pfam" id="PF13086"/>
    </source>
</evidence>
<keyword evidence="4" id="KW-0347">Helicase</keyword>
<dbReference type="Pfam" id="PF13086">
    <property type="entry name" value="AAA_11"/>
    <property type="match status" value="1"/>
</dbReference>
<evidence type="ECO:0000259" key="7">
    <source>
        <dbReference type="Pfam" id="PF13087"/>
    </source>
</evidence>
<protein>
    <submittedName>
        <fullName evidence="8">DUF4011 domain-containing protein</fullName>
    </submittedName>
</protein>
<evidence type="ECO:0000313" key="9">
    <source>
        <dbReference type="Proteomes" id="UP000323221"/>
    </source>
</evidence>
<evidence type="ECO:0000256" key="4">
    <source>
        <dbReference type="ARBA" id="ARBA00022806"/>
    </source>
</evidence>
<dbReference type="SUPFAM" id="SSF52540">
    <property type="entry name" value="P-loop containing nucleoside triphosphate hydrolases"/>
    <property type="match status" value="1"/>
</dbReference>